<accession>A0A2C6MIJ3</accession>
<protein>
    <submittedName>
        <fullName evidence="1">Uncharacterized protein</fullName>
    </submittedName>
</protein>
<gene>
    <name evidence="1" type="ORF">P378_01910</name>
</gene>
<proteinExistence type="predicted"/>
<dbReference type="RefSeq" id="WP_274378619.1">
    <property type="nucleotide sequence ID" value="NZ_AWQQ01000017.1"/>
</dbReference>
<name>A0A2C6MIJ3_9FIRM</name>
<evidence type="ECO:0000313" key="2">
    <source>
        <dbReference type="Proteomes" id="UP000222564"/>
    </source>
</evidence>
<dbReference type="EMBL" id="AWQQ01000017">
    <property type="protein sequence ID" value="PHJ39625.1"/>
    <property type="molecule type" value="Genomic_DNA"/>
</dbReference>
<dbReference type="Proteomes" id="UP000222564">
    <property type="component" value="Unassembled WGS sequence"/>
</dbReference>
<comment type="caution">
    <text evidence="1">The sequence shown here is derived from an EMBL/GenBank/DDBJ whole genome shotgun (WGS) entry which is preliminary data.</text>
</comment>
<organism evidence="1 2">
    <name type="scientific">Desulforamulus profundi</name>
    <dbReference type="NCBI Taxonomy" id="1383067"/>
    <lineage>
        <taxon>Bacteria</taxon>
        <taxon>Bacillati</taxon>
        <taxon>Bacillota</taxon>
        <taxon>Clostridia</taxon>
        <taxon>Eubacteriales</taxon>
        <taxon>Peptococcaceae</taxon>
        <taxon>Desulforamulus</taxon>
    </lineage>
</organism>
<reference evidence="1 2" key="1">
    <citation type="submission" date="2013-09" db="EMBL/GenBank/DDBJ databases">
        <title>Biodegradation of hydrocarbons in the deep terrestrial subsurface : characterization of a microbial consortium composed of two Desulfotomaculum species originating from a deep geological formation.</title>
        <authorList>
            <person name="Aullo T."/>
            <person name="Berlendis S."/>
            <person name="Lascourreges J.-F."/>
            <person name="Dessort D."/>
            <person name="Saint-Laurent S."/>
            <person name="Schraauwers B."/>
            <person name="Mas J."/>
            <person name="Magot M."/>
            <person name="Ranchou-Peyruse A."/>
        </authorList>
    </citation>
    <scope>NUCLEOTIDE SEQUENCE [LARGE SCALE GENOMIC DNA]</scope>
    <source>
        <strain evidence="1 2">Bs107</strain>
    </source>
</reference>
<dbReference type="AlphaFoldDB" id="A0A2C6MIJ3"/>
<sequence length="40" mass="4640">MMIEGDLFKERAEELKMVDNIHEFIRLVVPLLLSDYGMGS</sequence>
<evidence type="ECO:0000313" key="1">
    <source>
        <dbReference type="EMBL" id="PHJ39625.1"/>
    </source>
</evidence>
<keyword evidence="2" id="KW-1185">Reference proteome</keyword>